<organism evidence="6 7">
    <name type="scientific">Oryza meyeriana var. granulata</name>
    <dbReference type="NCBI Taxonomy" id="110450"/>
    <lineage>
        <taxon>Eukaryota</taxon>
        <taxon>Viridiplantae</taxon>
        <taxon>Streptophyta</taxon>
        <taxon>Embryophyta</taxon>
        <taxon>Tracheophyta</taxon>
        <taxon>Spermatophyta</taxon>
        <taxon>Magnoliopsida</taxon>
        <taxon>Liliopsida</taxon>
        <taxon>Poales</taxon>
        <taxon>Poaceae</taxon>
        <taxon>BOP clade</taxon>
        <taxon>Oryzoideae</taxon>
        <taxon>Oryzeae</taxon>
        <taxon>Oryzinae</taxon>
        <taxon>Oryza</taxon>
        <taxon>Oryza meyeriana</taxon>
    </lineage>
</organism>
<dbReference type="CDD" id="cd05471">
    <property type="entry name" value="pepsin_like"/>
    <property type="match status" value="1"/>
</dbReference>
<feature type="chain" id="PRO_5026315835" description="Peptidase A1 domain-containing protein" evidence="4">
    <location>
        <begin position="29"/>
        <end position="159"/>
    </location>
</feature>
<keyword evidence="4" id="KW-0732">Signal</keyword>
<dbReference type="PANTHER" id="PTHR47967:SF31">
    <property type="entry name" value="ASPARTYL PROTEASE FAMILY PROTEIN"/>
    <property type="match status" value="1"/>
</dbReference>
<dbReference type="InterPro" id="IPR034164">
    <property type="entry name" value="Pepsin-like_dom"/>
</dbReference>
<dbReference type="GO" id="GO:0005576">
    <property type="term" value="C:extracellular region"/>
    <property type="evidence" value="ECO:0007669"/>
    <property type="project" value="TreeGrafter"/>
</dbReference>
<comment type="similarity">
    <text evidence="1">Belongs to the peptidase A1 family.</text>
</comment>
<evidence type="ECO:0000256" key="1">
    <source>
        <dbReference type="ARBA" id="ARBA00007447"/>
    </source>
</evidence>
<dbReference type="PANTHER" id="PTHR47967">
    <property type="entry name" value="OS07G0603500 PROTEIN-RELATED"/>
    <property type="match status" value="1"/>
</dbReference>
<dbReference type="PROSITE" id="PS51767">
    <property type="entry name" value="PEPTIDASE_A1"/>
    <property type="match status" value="1"/>
</dbReference>
<accession>A0A6G1DD68</accession>
<dbReference type="PROSITE" id="PS51257">
    <property type="entry name" value="PROKAR_LIPOPROTEIN"/>
    <property type="match status" value="1"/>
</dbReference>
<reference evidence="6 7" key="1">
    <citation type="submission" date="2019-11" db="EMBL/GenBank/DDBJ databases">
        <title>Whole genome sequence of Oryza granulata.</title>
        <authorList>
            <person name="Li W."/>
        </authorList>
    </citation>
    <scope>NUCLEOTIDE SEQUENCE [LARGE SCALE GENOMIC DNA]</scope>
    <source>
        <strain evidence="7">cv. Menghai</strain>
        <tissue evidence="6">Leaf</tissue>
    </source>
</reference>
<protein>
    <recommendedName>
        <fullName evidence="5">Peptidase A1 domain-containing protein</fullName>
    </recommendedName>
</protein>
<name>A0A6G1DD68_9ORYZ</name>
<gene>
    <name evidence="6" type="ORF">E2562_000023</name>
</gene>
<comment type="caution">
    <text evidence="6">The sequence shown here is derived from an EMBL/GenBank/DDBJ whole genome shotgun (WGS) entry which is preliminary data.</text>
</comment>
<evidence type="ECO:0000259" key="5">
    <source>
        <dbReference type="PROSITE" id="PS51767"/>
    </source>
</evidence>
<dbReference type="EMBL" id="SPHZ02000006">
    <property type="protein sequence ID" value="KAF0909663.1"/>
    <property type="molecule type" value="Genomic_DNA"/>
</dbReference>
<feature type="domain" description="Peptidase A1" evidence="5">
    <location>
        <begin position="88"/>
        <end position="159"/>
    </location>
</feature>
<evidence type="ECO:0000256" key="3">
    <source>
        <dbReference type="ARBA" id="ARBA00022801"/>
    </source>
</evidence>
<dbReference type="InterPro" id="IPR032861">
    <property type="entry name" value="TAXi_N"/>
</dbReference>
<evidence type="ECO:0000256" key="4">
    <source>
        <dbReference type="SAM" id="SignalP"/>
    </source>
</evidence>
<dbReference type="GO" id="GO:0008233">
    <property type="term" value="F:peptidase activity"/>
    <property type="evidence" value="ECO:0007669"/>
    <property type="project" value="UniProtKB-KW"/>
</dbReference>
<dbReference type="InterPro" id="IPR051708">
    <property type="entry name" value="Plant_Aspart_Prot_A1"/>
</dbReference>
<evidence type="ECO:0000313" key="7">
    <source>
        <dbReference type="Proteomes" id="UP000479710"/>
    </source>
</evidence>
<keyword evidence="3" id="KW-0378">Hydrolase</keyword>
<sequence length="159" mass="17022">MKQPIRMQKLVLLIVALLAALAISCCNAASTVRMQLTHVDAGRGLSGRALMQRMALRSKARAARLLSSSSIAPVSPGAYANGVPETEYLVHLGIGTPPQRVQLTLDTGSDLTWTQCLPCPLCFDQVLPYFDSSRSSSHAILPCDSTQCLHLDAVSCGKK</sequence>
<feature type="signal peptide" evidence="4">
    <location>
        <begin position="1"/>
        <end position="28"/>
    </location>
</feature>
<keyword evidence="7" id="KW-1185">Reference proteome</keyword>
<dbReference type="Pfam" id="PF14543">
    <property type="entry name" value="TAXi_N"/>
    <property type="match status" value="1"/>
</dbReference>
<dbReference type="InterPro" id="IPR033121">
    <property type="entry name" value="PEPTIDASE_A1"/>
</dbReference>
<dbReference type="SUPFAM" id="SSF50630">
    <property type="entry name" value="Acid proteases"/>
    <property type="match status" value="1"/>
</dbReference>
<dbReference type="AlphaFoldDB" id="A0A6G1DD68"/>
<dbReference type="Gene3D" id="2.40.70.10">
    <property type="entry name" value="Acid Proteases"/>
    <property type="match status" value="1"/>
</dbReference>
<evidence type="ECO:0000313" key="6">
    <source>
        <dbReference type="EMBL" id="KAF0909663.1"/>
    </source>
</evidence>
<keyword evidence="2" id="KW-0645">Protease</keyword>
<proteinExistence type="inferred from homology"/>
<evidence type="ECO:0000256" key="2">
    <source>
        <dbReference type="ARBA" id="ARBA00022670"/>
    </source>
</evidence>
<dbReference type="GO" id="GO:0006508">
    <property type="term" value="P:proteolysis"/>
    <property type="evidence" value="ECO:0007669"/>
    <property type="project" value="UniProtKB-KW"/>
</dbReference>
<dbReference type="Proteomes" id="UP000479710">
    <property type="component" value="Unassembled WGS sequence"/>
</dbReference>
<dbReference type="InterPro" id="IPR021109">
    <property type="entry name" value="Peptidase_aspartic_dom_sf"/>
</dbReference>
<dbReference type="OrthoDB" id="1722940at2759"/>